<feature type="domain" description="Peptidase C39" evidence="11">
    <location>
        <begin position="8"/>
        <end position="135"/>
    </location>
</feature>
<evidence type="ECO:0000256" key="7">
    <source>
        <dbReference type="ARBA" id="ARBA00023136"/>
    </source>
</evidence>
<dbReference type="STRING" id="216946.STURO_v1c02690"/>
<dbReference type="Gene3D" id="1.20.1560.10">
    <property type="entry name" value="ABC transporter type 1, transmembrane domain"/>
    <property type="match status" value="1"/>
</dbReference>
<dbReference type="SUPFAM" id="SSF90123">
    <property type="entry name" value="ABC transporter transmembrane region"/>
    <property type="match status" value="1"/>
</dbReference>
<dbReference type="OrthoDB" id="403954at2"/>
<evidence type="ECO:0000256" key="4">
    <source>
        <dbReference type="ARBA" id="ARBA00022801"/>
    </source>
</evidence>
<feature type="domain" description="ABC transporter" evidence="9">
    <location>
        <begin position="473"/>
        <end position="675"/>
    </location>
</feature>
<dbReference type="PROSITE" id="PS50893">
    <property type="entry name" value="ABC_TRANSPORTER_2"/>
    <property type="match status" value="1"/>
</dbReference>
<keyword evidence="3 8" id="KW-0812">Transmembrane</keyword>
<keyword evidence="6 8" id="KW-1133">Transmembrane helix</keyword>
<keyword evidence="4" id="KW-0378">Hydrolase</keyword>
<evidence type="ECO:0000256" key="1">
    <source>
        <dbReference type="ARBA" id="ARBA00004651"/>
    </source>
</evidence>
<dbReference type="GO" id="GO:0006508">
    <property type="term" value="P:proteolysis"/>
    <property type="evidence" value="ECO:0007669"/>
    <property type="project" value="InterPro"/>
</dbReference>
<sequence>MNFIFQKQNNNYDCGVAVSCMLINYFTNNNISLEELKFKNNISNDMLTIYEIENILLEYGIEFVTYKCDPQELLNISYNKPLLISVLNENNQEHFILCLKKVKNKFLIADPAKKDLVWITETELIKIFRGYIGLSKKVKNIVFKSKSLFNWFIYLSNVKYLIINVLLLSIFLNLLILLNSNFLKIYINEINIKDSNYKNKFFMIFIFISILEIILLYFIKFVTNKIKLLVIESIFRDYLIRFKTISIENFKSLKREEWLKKSSYINDIADLIVSLSISLPIETLLFVLTLIILVQISPVILFMMILENFIVILISFFYNAILKRNYINLEEKSLKLSKKMLEFFESYEEIKYKNLEYKFNSDIIIESTNFYKSTKVVSDTKTKINLLNNLLSNFFYFVIFYTSFTLIVNGSFTVPELLFYTSISIYINSFFSTITSFISNIQCYKIANNGLLFLFEEKLQIKANNKVDKIEYIEVKTINKYISNKKCITNFNYKFTGNTLLYGRSGVGKTSILKLLTGHLENYDGDILINQTNIKDLDLKNYQNRVIYLGQYDFLFNGTVWANIQQFKNNIDINVFKAFNFYEILENNSIDVSKEIYENGTNLSKGQRQIINFISLFFTDKEIYLIDEPLSNVEKDTAYYLFKCFYEYKSNALIIMCDHDPIYKNFFPNRVEVTN</sequence>
<keyword evidence="5" id="KW-0645">Protease</keyword>
<accession>A0A0K1P5R9</accession>
<dbReference type="SUPFAM" id="SSF52540">
    <property type="entry name" value="P-loop containing nucleoside triphosphate hydrolases"/>
    <property type="match status" value="1"/>
</dbReference>
<name>A0A0K1P5R9_9MOLU</name>
<evidence type="ECO:0000256" key="8">
    <source>
        <dbReference type="SAM" id="Phobius"/>
    </source>
</evidence>
<evidence type="ECO:0000259" key="10">
    <source>
        <dbReference type="PROSITE" id="PS50929"/>
    </source>
</evidence>
<dbReference type="EMBL" id="CP012328">
    <property type="protein sequence ID" value="AKU79514.1"/>
    <property type="molecule type" value="Genomic_DNA"/>
</dbReference>
<feature type="domain" description="ABC transmembrane type-1" evidence="10">
    <location>
        <begin position="165"/>
        <end position="442"/>
    </location>
</feature>
<dbReference type="InterPro" id="IPR036640">
    <property type="entry name" value="ABC1_TM_sf"/>
</dbReference>
<keyword evidence="7 8" id="KW-0472">Membrane</keyword>
<evidence type="ECO:0000256" key="6">
    <source>
        <dbReference type="ARBA" id="ARBA00022989"/>
    </source>
</evidence>
<feature type="transmembrane region" description="Helical" evidence="8">
    <location>
        <begin position="390"/>
        <end position="412"/>
    </location>
</feature>
<evidence type="ECO:0000259" key="9">
    <source>
        <dbReference type="PROSITE" id="PS50893"/>
    </source>
</evidence>
<dbReference type="PROSITE" id="PS50929">
    <property type="entry name" value="ABC_TM1F"/>
    <property type="match status" value="1"/>
</dbReference>
<feature type="transmembrane region" description="Helical" evidence="8">
    <location>
        <begin position="160"/>
        <end position="181"/>
    </location>
</feature>
<feature type="transmembrane region" description="Helical" evidence="8">
    <location>
        <begin position="299"/>
        <end position="322"/>
    </location>
</feature>
<proteinExistence type="inferred from homology"/>
<dbReference type="GO" id="GO:0015421">
    <property type="term" value="F:ABC-type oligopeptide transporter activity"/>
    <property type="evidence" value="ECO:0007669"/>
    <property type="project" value="TreeGrafter"/>
</dbReference>
<keyword evidence="13" id="KW-1185">Reference proteome</keyword>
<dbReference type="Gene3D" id="3.90.70.10">
    <property type="entry name" value="Cysteine proteinases"/>
    <property type="match status" value="1"/>
</dbReference>
<evidence type="ECO:0000259" key="11">
    <source>
        <dbReference type="PROSITE" id="PS50990"/>
    </source>
</evidence>
<feature type="transmembrane region" description="Helical" evidence="8">
    <location>
        <begin position="201"/>
        <end position="219"/>
    </location>
</feature>
<feature type="transmembrane region" description="Helical" evidence="8">
    <location>
        <begin position="268"/>
        <end position="293"/>
    </location>
</feature>
<dbReference type="GO" id="GO:0008234">
    <property type="term" value="F:cysteine-type peptidase activity"/>
    <property type="evidence" value="ECO:0007669"/>
    <property type="project" value="UniProtKB-KW"/>
</dbReference>
<protein>
    <submittedName>
        <fullName evidence="12">Bacteriocin ABC transporter</fullName>
    </submittedName>
</protein>
<evidence type="ECO:0000256" key="5">
    <source>
        <dbReference type="ARBA" id="ARBA00022807"/>
    </source>
</evidence>
<dbReference type="PANTHER" id="PTHR43394:SF1">
    <property type="entry name" value="ATP-BINDING CASSETTE SUB-FAMILY B MEMBER 10, MITOCHONDRIAL"/>
    <property type="match status" value="1"/>
</dbReference>
<dbReference type="RefSeq" id="WP_075048115.1">
    <property type="nucleotide sequence ID" value="NZ_CP012328.1"/>
</dbReference>
<dbReference type="GO" id="GO:0005886">
    <property type="term" value="C:plasma membrane"/>
    <property type="evidence" value="ECO:0007669"/>
    <property type="project" value="UniProtKB-SubCell"/>
</dbReference>
<dbReference type="InterPro" id="IPR027417">
    <property type="entry name" value="P-loop_NTPase"/>
</dbReference>
<dbReference type="InterPro" id="IPR005074">
    <property type="entry name" value="Peptidase_C39"/>
</dbReference>
<evidence type="ECO:0000256" key="3">
    <source>
        <dbReference type="ARBA" id="ARBA00022692"/>
    </source>
</evidence>
<dbReference type="Pfam" id="PF03412">
    <property type="entry name" value="Peptidase_C39"/>
    <property type="match status" value="1"/>
</dbReference>
<dbReference type="InterPro" id="IPR003439">
    <property type="entry name" value="ABC_transporter-like_ATP-bd"/>
</dbReference>
<evidence type="ECO:0000313" key="13">
    <source>
        <dbReference type="Proteomes" id="UP000067243"/>
    </source>
</evidence>
<dbReference type="GO" id="GO:0005524">
    <property type="term" value="F:ATP binding"/>
    <property type="evidence" value="ECO:0007669"/>
    <property type="project" value="InterPro"/>
</dbReference>
<dbReference type="PROSITE" id="PS50990">
    <property type="entry name" value="PEPTIDASE_C39"/>
    <property type="match status" value="1"/>
</dbReference>
<evidence type="ECO:0000256" key="2">
    <source>
        <dbReference type="ARBA" id="ARBA00005417"/>
    </source>
</evidence>
<keyword evidence="5" id="KW-0788">Thiol protease</keyword>
<dbReference type="PANTHER" id="PTHR43394">
    <property type="entry name" value="ATP-DEPENDENT PERMEASE MDL1, MITOCHONDRIAL"/>
    <property type="match status" value="1"/>
</dbReference>
<dbReference type="Proteomes" id="UP000067243">
    <property type="component" value="Chromosome"/>
</dbReference>
<dbReference type="KEGG" id="stur:STURON_00268"/>
<dbReference type="AlphaFoldDB" id="A0A0K1P5R9"/>
<comment type="subcellular location">
    <subcellularLocation>
        <location evidence="1">Cell membrane</location>
        <topology evidence="1">Multi-pass membrane protein</topology>
    </subcellularLocation>
</comment>
<reference evidence="12 13" key="1">
    <citation type="journal article" date="2015" name="Genome Announc.">
        <title>Complete Genome Sequence of Spiroplasma turonicum Strain Tab4cT, a Parasite of a Horse Fly, Haematopota sp. (Diptera: Tabanidae).</title>
        <authorList>
            <person name="Davis R.E."/>
            <person name="Shao J."/>
            <person name="Zhao Y."/>
            <person name="Gasparich G.E."/>
            <person name="Gaynor B.J."/>
            <person name="Donofrio N."/>
        </authorList>
    </citation>
    <scope>NUCLEOTIDE SEQUENCE [LARGE SCALE GENOMIC DNA]</scope>
    <source>
        <strain evidence="12 13">Tab4c</strain>
    </source>
</reference>
<dbReference type="Pfam" id="PF00005">
    <property type="entry name" value="ABC_tran"/>
    <property type="match status" value="1"/>
</dbReference>
<dbReference type="PATRIC" id="fig|216946.3.peg.269"/>
<evidence type="ECO:0000313" key="12">
    <source>
        <dbReference type="EMBL" id="AKU79514.1"/>
    </source>
</evidence>
<feature type="transmembrane region" description="Helical" evidence="8">
    <location>
        <begin position="418"/>
        <end position="438"/>
    </location>
</feature>
<organism evidence="12 13">
    <name type="scientific">Spiroplasma turonicum</name>
    <dbReference type="NCBI Taxonomy" id="216946"/>
    <lineage>
        <taxon>Bacteria</taxon>
        <taxon>Bacillati</taxon>
        <taxon>Mycoplasmatota</taxon>
        <taxon>Mollicutes</taxon>
        <taxon>Entomoplasmatales</taxon>
        <taxon>Spiroplasmataceae</taxon>
        <taxon>Spiroplasma</taxon>
    </lineage>
</organism>
<dbReference type="Gene3D" id="3.40.50.300">
    <property type="entry name" value="P-loop containing nucleotide triphosphate hydrolases"/>
    <property type="match status" value="1"/>
</dbReference>
<dbReference type="GO" id="GO:0016887">
    <property type="term" value="F:ATP hydrolysis activity"/>
    <property type="evidence" value="ECO:0007669"/>
    <property type="project" value="InterPro"/>
</dbReference>
<dbReference type="InterPro" id="IPR039421">
    <property type="entry name" value="Type_1_exporter"/>
</dbReference>
<comment type="similarity">
    <text evidence="2">Belongs to the ABC transporter superfamily.</text>
</comment>
<dbReference type="InterPro" id="IPR011527">
    <property type="entry name" value="ABC1_TM_dom"/>
</dbReference>
<dbReference type="Pfam" id="PF00664">
    <property type="entry name" value="ABC_membrane"/>
    <property type="match status" value="1"/>
</dbReference>
<gene>
    <name evidence="12" type="ORF">STURON_00268</name>
</gene>